<comment type="caution">
    <text evidence="1">The sequence shown here is derived from an EMBL/GenBank/DDBJ whole genome shotgun (WGS) entry which is preliminary data.</text>
</comment>
<dbReference type="EMBL" id="BMEO01000005">
    <property type="protein sequence ID" value="GGF94181.1"/>
    <property type="molecule type" value="Genomic_DNA"/>
</dbReference>
<dbReference type="AlphaFoldDB" id="A0A917CQT8"/>
<protein>
    <submittedName>
        <fullName evidence="1">Uncharacterized protein</fullName>
    </submittedName>
</protein>
<reference evidence="1" key="1">
    <citation type="journal article" date="2014" name="Int. J. Syst. Evol. Microbiol.">
        <title>Complete genome sequence of Corynebacterium casei LMG S-19264T (=DSM 44701T), isolated from a smear-ripened cheese.</title>
        <authorList>
            <consortium name="US DOE Joint Genome Institute (JGI-PGF)"/>
            <person name="Walter F."/>
            <person name="Albersmeier A."/>
            <person name="Kalinowski J."/>
            <person name="Ruckert C."/>
        </authorList>
    </citation>
    <scope>NUCLEOTIDE SEQUENCE</scope>
    <source>
        <strain evidence="1">CGMCC 1.12181</strain>
    </source>
</reference>
<dbReference type="RefSeq" id="WP_188365028.1">
    <property type="nucleotide sequence ID" value="NZ_BAABJF010000002.1"/>
</dbReference>
<accession>A0A917CQT8</accession>
<gene>
    <name evidence="1" type="ORF">GCM10011365_14320</name>
</gene>
<proteinExistence type="predicted"/>
<organism evidence="1 2">
    <name type="scientific">Marinicella pacifica</name>
    <dbReference type="NCBI Taxonomy" id="1171543"/>
    <lineage>
        <taxon>Bacteria</taxon>
        <taxon>Pseudomonadati</taxon>
        <taxon>Pseudomonadota</taxon>
        <taxon>Gammaproteobacteria</taxon>
        <taxon>Lysobacterales</taxon>
        <taxon>Marinicellaceae</taxon>
        <taxon>Marinicella</taxon>
    </lineage>
</organism>
<evidence type="ECO:0000313" key="2">
    <source>
        <dbReference type="Proteomes" id="UP000605253"/>
    </source>
</evidence>
<reference evidence="1" key="2">
    <citation type="submission" date="2020-09" db="EMBL/GenBank/DDBJ databases">
        <authorList>
            <person name="Sun Q."/>
            <person name="Zhou Y."/>
        </authorList>
    </citation>
    <scope>NUCLEOTIDE SEQUENCE</scope>
    <source>
        <strain evidence="1">CGMCC 1.12181</strain>
    </source>
</reference>
<keyword evidence="2" id="KW-1185">Reference proteome</keyword>
<evidence type="ECO:0000313" key="1">
    <source>
        <dbReference type="EMBL" id="GGF94181.1"/>
    </source>
</evidence>
<dbReference type="Proteomes" id="UP000605253">
    <property type="component" value="Unassembled WGS sequence"/>
</dbReference>
<name>A0A917CQT8_9GAMM</name>
<sequence>MRCLFHIFADSSQDRLEQSHLLILACLNFDYRVDIVFHDHSERVLSRQPQLYKKWQALQLYGAQEFIQLSELSCSEADSLLTQLTDQADFIA</sequence>